<proteinExistence type="predicted"/>
<dbReference type="RefSeq" id="WP_306411797.1">
    <property type="nucleotide sequence ID" value="NZ_JANFPI010000004.1"/>
</dbReference>
<dbReference type="Proteomes" id="UP001208771">
    <property type="component" value="Unassembled WGS sequence"/>
</dbReference>
<dbReference type="EMBL" id="JANFPI010000004">
    <property type="protein sequence ID" value="MCX8998007.1"/>
    <property type="molecule type" value="Genomic_DNA"/>
</dbReference>
<keyword evidence="4" id="KW-1185">Reference proteome</keyword>
<accession>A0AAE3N136</accession>
<gene>
    <name evidence="3" type="ORF">NOF55_12930</name>
</gene>
<dbReference type="AlphaFoldDB" id="A0AAE3N136"/>
<feature type="domain" description="SHOCT" evidence="2">
    <location>
        <begin position="241"/>
        <end position="267"/>
    </location>
</feature>
<reference evidence="3" key="1">
    <citation type="submission" date="2022-07" db="EMBL/GenBank/DDBJ databases">
        <title>Ectorhizobium quercum gen.nov., sp. nov.</title>
        <authorList>
            <person name="Ma T."/>
            <person name="Li Y."/>
        </authorList>
    </citation>
    <scope>NUCLEOTIDE SEQUENCE</scope>
    <source>
        <strain evidence="3">BDR2-2</strain>
    </source>
</reference>
<name>A0AAE3N136_9HYPH</name>
<dbReference type="InterPro" id="IPR018649">
    <property type="entry name" value="SHOCT"/>
</dbReference>
<evidence type="ECO:0000259" key="2">
    <source>
        <dbReference type="Pfam" id="PF09851"/>
    </source>
</evidence>
<dbReference type="Pfam" id="PF09851">
    <property type="entry name" value="SHOCT"/>
    <property type="match status" value="1"/>
</dbReference>
<evidence type="ECO:0000256" key="1">
    <source>
        <dbReference type="SAM" id="MobiDB-lite"/>
    </source>
</evidence>
<evidence type="ECO:0000313" key="4">
    <source>
        <dbReference type="Proteomes" id="UP001208771"/>
    </source>
</evidence>
<protein>
    <submittedName>
        <fullName evidence="3">SHOCT domain-containing protein</fullName>
    </submittedName>
</protein>
<evidence type="ECO:0000313" key="3">
    <source>
        <dbReference type="EMBL" id="MCX8998007.1"/>
    </source>
</evidence>
<feature type="compositionally biased region" description="Low complexity" evidence="1">
    <location>
        <begin position="196"/>
        <end position="214"/>
    </location>
</feature>
<feature type="region of interest" description="Disordered" evidence="1">
    <location>
        <begin position="196"/>
        <end position="231"/>
    </location>
</feature>
<organism evidence="3 4">
    <name type="scientific">Ectorhizobium quercum</name>
    <dbReference type="NCBI Taxonomy" id="2965071"/>
    <lineage>
        <taxon>Bacteria</taxon>
        <taxon>Pseudomonadati</taxon>
        <taxon>Pseudomonadota</taxon>
        <taxon>Alphaproteobacteria</taxon>
        <taxon>Hyphomicrobiales</taxon>
        <taxon>Rhizobiaceae</taxon>
        <taxon>Ectorhizobium</taxon>
    </lineage>
</organism>
<comment type="caution">
    <text evidence="3">The sequence shown here is derived from an EMBL/GenBank/DDBJ whole genome shotgun (WGS) entry which is preliminary data.</text>
</comment>
<sequence length="270" mass="28233">MRQLNEEGRRVLDDIARRYGVSPAAVEHLLAAVMAGYGSQAQFNHPELGGMGQWSAGGMIMIGDMFNNGLKATVDGICRELAGLLGNEAMLAAPAAFQSQQQGGGVSLFVPGGAGSGNWWSGDLGVPASTGGQNNLRYAFFPATRRLAIDIGGRIRVFDTKDHRIGGFSQQQGGDQSLTFTSQYGLVSLSELEEVPVAGEEGRGEAPAASEAAVPPAPAQPAPVTQVSAGEAPADDDIFGKIERLAALHAKGILTEAEFQAKKAELLDRL</sequence>